<evidence type="ECO:0000256" key="3">
    <source>
        <dbReference type="ARBA" id="ARBA00022723"/>
    </source>
</evidence>
<dbReference type="CDD" id="cd11029">
    <property type="entry name" value="CYP107-like"/>
    <property type="match status" value="1"/>
</dbReference>
<reference evidence="8" key="1">
    <citation type="journal article" date="2020" name="Chem. Sci.">
        <title>Production of novel pladienolide analogues through native expression of a pathway-specific activator.</title>
        <authorList>
            <person name="Booth T.J."/>
            <person name="Kalaitzis J.A."/>
            <person name="Vuong D."/>
            <person name="Crombie A."/>
            <person name="Lacey E."/>
            <person name="Piggott A.M."/>
            <person name="Wilkinson B."/>
        </authorList>
    </citation>
    <scope>NUCLEOTIDE SEQUENCE</scope>
    <source>
        <strain evidence="8">M5455</strain>
    </source>
</reference>
<dbReference type="GO" id="GO:0020037">
    <property type="term" value="F:heme binding"/>
    <property type="evidence" value="ECO:0007669"/>
    <property type="project" value="InterPro"/>
</dbReference>
<organism evidence="8">
    <name type="scientific">Streptomyces platensis</name>
    <dbReference type="NCBI Taxonomy" id="58346"/>
    <lineage>
        <taxon>Bacteria</taxon>
        <taxon>Bacillati</taxon>
        <taxon>Actinomycetota</taxon>
        <taxon>Actinomycetes</taxon>
        <taxon>Kitasatosporales</taxon>
        <taxon>Streptomycetaceae</taxon>
        <taxon>Streptomyces</taxon>
    </lineage>
</organism>
<dbReference type="PRINTS" id="PR00359">
    <property type="entry name" value="BP450"/>
</dbReference>
<evidence type="ECO:0000313" key="8">
    <source>
        <dbReference type="EMBL" id="QOD95001.1"/>
    </source>
</evidence>
<dbReference type="InterPro" id="IPR002397">
    <property type="entry name" value="Cyt_P450_B"/>
</dbReference>
<dbReference type="Pfam" id="PF00067">
    <property type="entry name" value="p450"/>
    <property type="match status" value="1"/>
</dbReference>
<dbReference type="EMBL" id="MN974405">
    <property type="protein sequence ID" value="QOD95001.1"/>
    <property type="molecule type" value="Genomic_DNA"/>
</dbReference>
<keyword evidence="6 7" id="KW-0503">Monooxygenase</keyword>
<dbReference type="InterPro" id="IPR001128">
    <property type="entry name" value="Cyt_P450"/>
</dbReference>
<comment type="similarity">
    <text evidence="1 7">Belongs to the cytochrome P450 family.</text>
</comment>
<dbReference type="PROSITE" id="PS00086">
    <property type="entry name" value="CYTOCHROME_P450"/>
    <property type="match status" value="1"/>
</dbReference>
<sequence>MDLETQLLSPAYLRNPHPLNAALRSADPVQRAVTSEGLSVWVVTRYEDVRALLADSRLGKGVTQLREAVLLNAGDDERISQFTDSLTEHMLNSDPPDHTRLRRLVGKAFTAGRIEQLRPRITEIVDNLLDRLSPGQEVDLVPVFALPMPTTVICELLGVPSVDRSSFSHWSNVLVSTAEVGELAEAGGAMVAYLAQLIADKRANPCDDLLTKLVQATDNGDQLSETELVATAFLLLSAGHETTVNLIAAGTLTLLQNPDQLARLRSDLTLLPGAIEELIRYDGPGGMVLRHTLEPVEVGGVTIPAQQVVLLSLSSAGRDSTRFSDADRLDIGRPIGGSVGFGHGIHHCIGAPLARLEGEIAFRALLTRFPDLRLAVPPEELNWRDSVFIRGPESLPVVL</sequence>
<dbReference type="Gene3D" id="1.10.630.10">
    <property type="entry name" value="Cytochrome P450"/>
    <property type="match status" value="1"/>
</dbReference>
<evidence type="ECO:0000256" key="7">
    <source>
        <dbReference type="RuleBase" id="RU000461"/>
    </source>
</evidence>
<evidence type="ECO:0000256" key="5">
    <source>
        <dbReference type="ARBA" id="ARBA00023004"/>
    </source>
</evidence>
<protein>
    <submittedName>
        <fullName evidence="8">PldB</fullName>
    </submittedName>
</protein>
<dbReference type="InterPro" id="IPR017972">
    <property type="entry name" value="Cyt_P450_CS"/>
</dbReference>
<dbReference type="InterPro" id="IPR036396">
    <property type="entry name" value="Cyt_P450_sf"/>
</dbReference>
<evidence type="ECO:0000256" key="4">
    <source>
        <dbReference type="ARBA" id="ARBA00023002"/>
    </source>
</evidence>
<dbReference type="FunFam" id="1.10.630.10:FF:000018">
    <property type="entry name" value="Cytochrome P450 monooxygenase"/>
    <property type="match status" value="1"/>
</dbReference>
<evidence type="ECO:0000256" key="1">
    <source>
        <dbReference type="ARBA" id="ARBA00010617"/>
    </source>
</evidence>
<dbReference type="GO" id="GO:0005506">
    <property type="term" value="F:iron ion binding"/>
    <property type="evidence" value="ECO:0007669"/>
    <property type="project" value="InterPro"/>
</dbReference>
<keyword evidence="3 7" id="KW-0479">Metal-binding</keyword>
<evidence type="ECO:0000256" key="2">
    <source>
        <dbReference type="ARBA" id="ARBA00022617"/>
    </source>
</evidence>
<evidence type="ECO:0000256" key="6">
    <source>
        <dbReference type="ARBA" id="ARBA00023033"/>
    </source>
</evidence>
<dbReference type="PANTHER" id="PTHR46696">
    <property type="entry name" value="P450, PUTATIVE (EUROFUNG)-RELATED"/>
    <property type="match status" value="1"/>
</dbReference>
<keyword evidence="2 7" id="KW-0349">Heme</keyword>
<dbReference type="GO" id="GO:0004497">
    <property type="term" value="F:monooxygenase activity"/>
    <property type="evidence" value="ECO:0007669"/>
    <property type="project" value="UniProtKB-KW"/>
</dbReference>
<gene>
    <name evidence="8" type="primary">pldB</name>
</gene>
<accession>A0A7M4BCF2</accession>
<proteinExistence type="inferred from homology"/>
<dbReference type="PANTHER" id="PTHR46696:SF1">
    <property type="entry name" value="CYTOCHROME P450 YJIB-RELATED"/>
    <property type="match status" value="1"/>
</dbReference>
<name>A0A7M4BCF2_STRPT</name>
<keyword evidence="5 7" id="KW-0408">Iron</keyword>
<dbReference type="AlphaFoldDB" id="A0A7M4BCF2"/>
<keyword evidence="4 7" id="KW-0560">Oxidoreductase</keyword>
<dbReference type="SUPFAM" id="SSF48264">
    <property type="entry name" value="Cytochrome P450"/>
    <property type="match status" value="1"/>
</dbReference>
<dbReference type="GO" id="GO:0016705">
    <property type="term" value="F:oxidoreductase activity, acting on paired donors, with incorporation or reduction of molecular oxygen"/>
    <property type="evidence" value="ECO:0007669"/>
    <property type="project" value="InterPro"/>
</dbReference>